<keyword evidence="2" id="KW-1185">Reference proteome</keyword>
<accession>A0A972JHG0</accession>
<evidence type="ECO:0008006" key="3">
    <source>
        <dbReference type="Google" id="ProtNLM"/>
    </source>
</evidence>
<gene>
    <name evidence="1" type="ORF">G6047_07565</name>
</gene>
<name>A0A972JHG0_9FLAO</name>
<protein>
    <recommendedName>
        <fullName evidence="3">Lipoprotein</fullName>
    </recommendedName>
</protein>
<dbReference type="AlphaFoldDB" id="A0A972JHG0"/>
<evidence type="ECO:0000313" key="2">
    <source>
        <dbReference type="Proteomes" id="UP000712080"/>
    </source>
</evidence>
<evidence type="ECO:0000313" key="1">
    <source>
        <dbReference type="EMBL" id="NMH27885.1"/>
    </source>
</evidence>
<comment type="caution">
    <text evidence="1">The sequence shown here is derived from an EMBL/GenBank/DDBJ whole genome shotgun (WGS) entry which is preliminary data.</text>
</comment>
<sequence>MRRLFLFIAFAFAVTASCQCKKLPVPDKAFLKSTENSNQVEIDYFTKYIGSASKLKVIRNSYGDTTKPCEMEQRFKNGIVYHETCSDSGSDVKITFPSYCKEEIVKFVDWFFLNEFSIWNKSKTTYSPIEDGDAGCYLEIKQDKSKHYFLEYYCGC</sequence>
<dbReference type="RefSeq" id="WP_169526959.1">
    <property type="nucleotide sequence ID" value="NZ_JAAMPU010000103.1"/>
</dbReference>
<dbReference type="EMBL" id="JAAMPU010000103">
    <property type="protein sequence ID" value="NMH27885.1"/>
    <property type="molecule type" value="Genomic_DNA"/>
</dbReference>
<proteinExistence type="predicted"/>
<organism evidence="1 2">
    <name type="scientific">Flavobacterium silvaticum</name>
    <dbReference type="NCBI Taxonomy" id="1852020"/>
    <lineage>
        <taxon>Bacteria</taxon>
        <taxon>Pseudomonadati</taxon>
        <taxon>Bacteroidota</taxon>
        <taxon>Flavobacteriia</taxon>
        <taxon>Flavobacteriales</taxon>
        <taxon>Flavobacteriaceae</taxon>
        <taxon>Flavobacterium</taxon>
    </lineage>
</organism>
<dbReference type="PROSITE" id="PS51257">
    <property type="entry name" value="PROKAR_LIPOPROTEIN"/>
    <property type="match status" value="1"/>
</dbReference>
<reference evidence="1" key="1">
    <citation type="submission" date="2020-02" db="EMBL/GenBank/DDBJ databases">
        <title>Flavobacterium sp. genome.</title>
        <authorList>
            <person name="Jung H.S."/>
            <person name="Baek J.H."/>
            <person name="Jeon C.O."/>
        </authorList>
    </citation>
    <scope>NUCLEOTIDE SEQUENCE</scope>
    <source>
        <strain evidence="1">SE-s28</strain>
    </source>
</reference>
<dbReference type="Proteomes" id="UP000712080">
    <property type="component" value="Unassembled WGS sequence"/>
</dbReference>